<protein>
    <submittedName>
        <fullName evidence="2">Early dehydration inducible protein</fullName>
    </submittedName>
</protein>
<feature type="region of interest" description="Disordered" evidence="1">
    <location>
        <begin position="1"/>
        <end position="66"/>
    </location>
</feature>
<dbReference type="EMBL" id="AY382595">
    <property type="protein sequence ID" value="AAR26237.1"/>
    <property type="molecule type" value="mRNA"/>
</dbReference>
<evidence type="ECO:0000313" key="2">
    <source>
        <dbReference type="EMBL" id="AAR26237.1"/>
    </source>
</evidence>
<feature type="compositionally biased region" description="Basic and acidic residues" evidence="1">
    <location>
        <begin position="14"/>
        <end position="32"/>
    </location>
</feature>
<evidence type="ECO:0000256" key="1">
    <source>
        <dbReference type="SAM" id="MobiDB-lite"/>
    </source>
</evidence>
<accession>Q5QJC1</accession>
<proteinExistence type="evidence at transcript level"/>
<feature type="compositionally biased region" description="Basic and acidic residues" evidence="1">
    <location>
        <begin position="40"/>
        <end position="66"/>
    </location>
</feature>
<organism evidence="2">
    <name type="scientific">Craterostigma plantagineum</name>
    <name type="common">Blue gem</name>
    <name type="synonym">Torenia plantagineum</name>
    <dbReference type="NCBI Taxonomy" id="4153"/>
    <lineage>
        <taxon>Eukaryota</taxon>
        <taxon>Viridiplantae</taxon>
        <taxon>Streptophyta</taxon>
        <taxon>Embryophyta</taxon>
        <taxon>Tracheophyta</taxon>
        <taxon>Spermatophyta</taxon>
        <taxon>Magnoliopsida</taxon>
        <taxon>eudicotyledons</taxon>
        <taxon>Gunneridae</taxon>
        <taxon>Pentapetalae</taxon>
        <taxon>asterids</taxon>
        <taxon>lamiids</taxon>
        <taxon>Lamiales</taxon>
        <taxon>Linderniaceae</taxon>
        <taxon>Craterostigma</taxon>
    </lineage>
</organism>
<sequence>MQHHQLQRQNSMDTSKRDENITDEGAVEKKVETVNYRHGPGSEKEPAEEKVEVTHLPHTDEEKPGVLKEAAEKVAEKIESAKAAAKPSGQN</sequence>
<reference evidence="2" key="1">
    <citation type="submission" date="2003-09" db="EMBL/GenBank/DDBJ databases">
        <title>Molecular characterization of a novel early dehydration inducible gene Lea-like of Craterostigma plantagineum.</title>
        <authorList>
            <person name="Rodrigo M.J."/>
            <person name="Bockel C."/>
            <person name="Blervacq A.S."/>
            <person name="Salamini F."/>
            <person name="Bartels D."/>
        </authorList>
    </citation>
    <scope>NUCLEOTIDE SEQUENCE</scope>
</reference>
<name>Q5QJC1_CRAPL</name>
<dbReference type="AlphaFoldDB" id="Q5QJC1"/>